<dbReference type="Gene3D" id="1.10.340.70">
    <property type="match status" value="1"/>
</dbReference>
<dbReference type="GO" id="GO:0015074">
    <property type="term" value="P:DNA integration"/>
    <property type="evidence" value="ECO:0007669"/>
    <property type="project" value="InterPro"/>
</dbReference>
<dbReference type="AlphaFoldDB" id="A0A671V1W7"/>
<dbReference type="PROSITE" id="PS50994">
    <property type="entry name" value="INTEGRASE"/>
    <property type="match status" value="1"/>
</dbReference>
<dbReference type="OMA" id="WIRQCKR"/>
<feature type="domain" description="Integrase catalytic" evidence="2">
    <location>
        <begin position="171"/>
        <end position="329"/>
    </location>
</feature>
<dbReference type="FunFam" id="3.30.420.10:FF:000032">
    <property type="entry name" value="Retrovirus-related Pol polyprotein from transposon 297-like Protein"/>
    <property type="match status" value="1"/>
</dbReference>
<dbReference type="SUPFAM" id="SSF53098">
    <property type="entry name" value="Ribonuclease H-like"/>
    <property type="match status" value="1"/>
</dbReference>
<dbReference type="Pfam" id="PF17921">
    <property type="entry name" value="Integrase_H2C2"/>
    <property type="match status" value="1"/>
</dbReference>
<dbReference type="Ensembl" id="ENSSAUT00010019897.1">
    <property type="protein sequence ID" value="ENSSAUP00010018850.1"/>
    <property type="gene ID" value="ENSSAUG00010008492.1"/>
</dbReference>
<name>A0A671V1W7_SPAAU</name>
<dbReference type="PANTHER" id="PTHR37984">
    <property type="entry name" value="PROTEIN CBG26694"/>
    <property type="match status" value="1"/>
</dbReference>
<dbReference type="InterPro" id="IPR036397">
    <property type="entry name" value="RNaseH_sf"/>
</dbReference>
<evidence type="ECO:0000256" key="1">
    <source>
        <dbReference type="ARBA" id="ARBA00039658"/>
    </source>
</evidence>
<evidence type="ECO:0000313" key="4">
    <source>
        <dbReference type="Proteomes" id="UP000472265"/>
    </source>
</evidence>
<dbReference type="GeneTree" id="ENSGT01000000214408"/>
<dbReference type="InterPro" id="IPR050951">
    <property type="entry name" value="Retrovirus_Pol_polyprotein"/>
</dbReference>
<dbReference type="PANTHER" id="PTHR37984:SF15">
    <property type="entry name" value="INTEGRASE CATALYTIC DOMAIN-CONTAINING PROTEIN"/>
    <property type="match status" value="1"/>
</dbReference>
<reference evidence="3" key="3">
    <citation type="submission" date="2025-09" db="UniProtKB">
        <authorList>
            <consortium name="Ensembl"/>
        </authorList>
    </citation>
    <scope>IDENTIFICATION</scope>
</reference>
<reference evidence="3" key="1">
    <citation type="submission" date="2021-04" db="EMBL/GenBank/DDBJ databases">
        <authorList>
            <consortium name="Wellcome Sanger Institute Data Sharing"/>
        </authorList>
    </citation>
    <scope>NUCLEOTIDE SEQUENCE [LARGE SCALE GENOMIC DNA]</scope>
</reference>
<protein>
    <recommendedName>
        <fullName evidence="1">Gypsy retrotransposon integrase-like protein 1</fullName>
    </recommendedName>
</protein>
<evidence type="ECO:0000259" key="2">
    <source>
        <dbReference type="PROSITE" id="PS50994"/>
    </source>
</evidence>
<dbReference type="InterPro" id="IPR012337">
    <property type="entry name" value="RNaseH-like_sf"/>
</dbReference>
<dbReference type="InterPro" id="IPR041588">
    <property type="entry name" value="Integrase_H2C2"/>
</dbReference>
<evidence type="ECO:0000313" key="3">
    <source>
        <dbReference type="Ensembl" id="ENSSAUP00010018850.1"/>
    </source>
</evidence>
<proteinExistence type="predicted"/>
<sequence>MPKPLQQALNVREPEVTQAAIVALPQHTSPEICTLQHADSVILELLKFWKKKQRPNYEERAQLSRSALILLRQWDRLVERDGNLYRQVFHSDGAEPALQLLLPDALTSEVLTQVHQEHGHQGVERTLALLRSRCYWPGMSSDVAQWCQACERCQVAKDVHPTACSYMGHLLASRPNEILAIDYTTLEPAQNGVENVLVMTDVFSKYTIAVPTRDQRASTVAKVLVSEWFYKFGVPSRLHSDQGRNFESSLIQQLCSLYGIVKSRTTPYHPEGNGQCERFNRTLHNLLRTLPVSRKRDWNSCLPQVLYCNNTTPHQTTGESPFFLMFGQVPRLPLDFLLGRVESPVNGSVHEWVQEHQARLQEAFEGARERLQQAAGRRKRAHDQHVKDLPLREGQWVFLRDFSASGPHKTRDRWSSVRYQVLRAPAVGGSVYTIGPVDNPTKVRQVHCKMLKAVVGAE</sequence>
<keyword evidence="4" id="KW-1185">Reference proteome</keyword>
<dbReference type="Gene3D" id="3.30.420.10">
    <property type="entry name" value="Ribonuclease H-like superfamily/Ribonuclease H"/>
    <property type="match status" value="1"/>
</dbReference>
<organism evidence="3 4">
    <name type="scientific">Sparus aurata</name>
    <name type="common">Gilthead sea bream</name>
    <dbReference type="NCBI Taxonomy" id="8175"/>
    <lineage>
        <taxon>Eukaryota</taxon>
        <taxon>Metazoa</taxon>
        <taxon>Chordata</taxon>
        <taxon>Craniata</taxon>
        <taxon>Vertebrata</taxon>
        <taxon>Euteleostomi</taxon>
        <taxon>Actinopterygii</taxon>
        <taxon>Neopterygii</taxon>
        <taxon>Teleostei</taxon>
        <taxon>Neoteleostei</taxon>
        <taxon>Acanthomorphata</taxon>
        <taxon>Eupercaria</taxon>
        <taxon>Spariformes</taxon>
        <taxon>Sparidae</taxon>
        <taxon>Sparus</taxon>
    </lineage>
</organism>
<accession>A0A671V1W7</accession>
<dbReference type="InParanoid" id="A0A671V1W7"/>
<dbReference type="Proteomes" id="UP000472265">
    <property type="component" value="Chromosome 1"/>
</dbReference>
<reference evidence="3" key="2">
    <citation type="submission" date="2025-08" db="UniProtKB">
        <authorList>
            <consortium name="Ensembl"/>
        </authorList>
    </citation>
    <scope>IDENTIFICATION</scope>
</reference>
<dbReference type="GO" id="GO:0003676">
    <property type="term" value="F:nucleic acid binding"/>
    <property type="evidence" value="ECO:0007669"/>
    <property type="project" value="InterPro"/>
</dbReference>
<dbReference type="Pfam" id="PF00665">
    <property type="entry name" value="rve"/>
    <property type="match status" value="1"/>
</dbReference>
<dbReference type="FunFam" id="1.10.340.70:FF:000001">
    <property type="entry name" value="Retrovirus-related Pol polyprotein from transposon gypsy-like Protein"/>
    <property type="match status" value="1"/>
</dbReference>
<dbReference type="InterPro" id="IPR001584">
    <property type="entry name" value="Integrase_cat-core"/>
</dbReference>